<keyword evidence="2" id="KW-1185">Reference proteome</keyword>
<proteinExistence type="predicted"/>
<dbReference type="eggNOG" id="ENOG50316V3">
    <property type="taxonomic scope" value="Bacteria"/>
</dbReference>
<organism evidence="1 2">
    <name type="scientific">Helicobacter hepaticus (strain ATCC 51449 / 3B1)</name>
    <dbReference type="NCBI Taxonomy" id="235279"/>
    <lineage>
        <taxon>Bacteria</taxon>
        <taxon>Pseudomonadati</taxon>
        <taxon>Campylobacterota</taxon>
        <taxon>Epsilonproteobacteria</taxon>
        <taxon>Campylobacterales</taxon>
        <taxon>Helicobacteraceae</taxon>
        <taxon>Helicobacter</taxon>
    </lineage>
</organism>
<dbReference type="HOGENOM" id="CLU_029340_0_0_7"/>
<sequence>MIKRRFIFVAFVCLIIGFFINGCSSKKHFEPQIISGEMRFNGKLSAAIQNVSREGAVLKDHTLLSFTQGITPLLVQKGYTFLTQHNNIFVLQKQCQEIMVIESDATQNAPTIHVLPFDKCILSAAFKDNKLAMVLLDNTLVYYDIIKQKEIFSQKYPSVLAINSYLASPKITSEYVIYPDLEGKILIYSIAQNKIVKDILIISDKFFNNVIYLYAQEKYILAATAKRVSAIIDNKSFKYDVDLRDVLFFNNKVYVLSIEGEILELDHTLKLLRKVRLPFAVLSGIVIKNNTLYTLESGGYLIALNLKDFAPMIYKNNLAKKKSLFYNQDTFFYDKVYKRFE</sequence>
<dbReference type="SUPFAM" id="SSF50978">
    <property type="entry name" value="WD40 repeat-like"/>
    <property type="match status" value="1"/>
</dbReference>
<gene>
    <name evidence="1" type="ordered locus">HH_0151</name>
</gene>
<name>Q7VJU2_HELHP</name>
<accession>Q7VJU2</accession>
<dbReference type="STRING" id="235279.HH_0151"/>
<evidence type="ECO:0008006" key="3">
    <source>
        <dbReference type="Google" id="ProtNLM"/>
    </source>
</evidence>
<protein>
    <recommendedName>
        <fullName evidence="3">Plasminogen-binding protein</fullName>
    </recommendedName>
</protein>
<reference evidence="1 2" key="1">
    <citation type="journal article" date="2003" name="Proc. Natl. Acad. Sci. U.S.A.">
        <title>The complete genome sequence of the carcinogenic bacterium Helicobacter hepaticus.</title>
        <authorList>
            <person name="Suerbaum S."/>
            <person name="Josenhans C."/>
            <person name="Sterzenbach T."/>
            <person name="Drescher B."/>
            <person name="Brandt P."/>
            <person name="Bell M."/>
            <person name="Droege M."/>
            <person name="Fartmann B."/>
            <person name="Fischer H.-P."/>
            <person name="Ge Z."/>
            <person name="Hoerster A."/>
            <person name="Holland R."/>
            <person name="Klein K."/>
            <person name="Koenig J."/>
            <person name="Macko L."/>
            <person name="Mendz G.L."/>
            <person name="Nyakatura G."/>
            <person name="Schauer D.B."/>
            <person name="Shen Z."/>
            <person name="Weber J."/>
            <person name="Frosch M."/>
            <person name="Fox J.G."/>
        </authorList>
    </citation>
    <scope>NUCLEOTIDE SEQUENCE [LARGE SCALE GENOMIC DNA]</scope>
    <source>
        <strain evidence="2">ATCC 51449 / 3B1</strain>
    </source>
</reference>
<dbReference type="AlphaFoldDB" id="Q7VJU2"/>
<dbReference type="InterPro" id="IPR036322">
    <property type="entry name" value="WD40_repeat_dom_sf"/>
</dbReference>
<dbReference type="KEGG" id="hhe:HH_0151"/>
<dbReference type="InterPro" id="IPR015943">
    <property type="entry name" value="WD40/YVTN_repeat-like_dom_sf"/>
</dbReference>
<dbReference type="RefSeq" id="WP_011114994.1">
    <property type="nucleotide sequence ID" value="NC_004917.1"/>
</dbReference>
<dbReference type="EMBL" id="AE017125">
    <property type="protein sequence ID" value="AAP76748.1"/>
    <property type="molecule type" value="Genomic_DNA"/>
</dbReference>
<evidence type="ECO:0000313" key="2">
    <source>
        <dbReference type="Proteomes" id="UP000002495"/>
    </source>
</evidence>
<evidence type="ECO:0000313" key="1">
    <source>
        <dbReference type="EMBL" id="AAP76748.1"/>
    </source>
</evidence>
<dbReference type="Gene3D" id="2.130.10.10">
    <property type="entry name" value="YVTN repeat-like/Quinoprotein amine dehydrogenase"/>
    <property type="match status" value="1"/>
</dbReference>
<dbReference type="Proteomes" id="UP000002495">
    <property type="component" value="Chromosome"/>
</dbReference>